<protein>
    <submittedName>
        <fullName evidence="2">Uncharacterized protein</fullName>
    </submittedName>
</protein>
<dbReference type="EMBL" id="JFGV01000058">
    <property type="protein sequence ID" value="EYU14092.1"/>
    <property type="molecule type" value="Genomic_DNA"/>
</dbReference>
<dbReference type="PATRIC" id="fig|1393736.3.peg.3469"/>
<accession>A0A022PD55</accession>
<dbReference type="RefSeq" id="WP_162835235.1">
    <property type="nucleotide sequence ID" value="NZ_CAWLTM010000057.1"/>
</dbReference>
<sequence>MRTQKEPMFDTIQTYKKVGETLDFLMKVGPALEEHAQAPSQEKQGRRRNKEAA</sequence>
<name>A0A022PD55_9GAMM</name>
<keyword evidence="3" id="KW-1185">Reference proteome</keyword>
<gene>
    <name evidence="2" type="ORF">BA1DRAFT_03396</name>
</gene>
<evidence type="ECO:0000313" key="3">
    <source>
        <dbReference type="Proteomes" id="UP000023464"/>
    </source>
</evidence>
<dbReference type="AlphaFoldDB" id="A0A022PD55"/>
<reference evidence="2 3" key="1">
    <citation type="submission" date="2014-03" db="EMBL/GenBank/DDBJ databases">
        <title>Draft Genome of Photorhabdus luminescens BA1, an Egyptian Isolate.</title>
        <authorList>
            <person name="Ghazal S."/>
            <person name="Hurst S.G.IV."/>
            <person name="Morris K."/>
            <person name="Thomas K."/>
            <person name="Tisa L.S."/>
        </authorList>
    </citation>
    <scope>NUCLEOTIDE SEQUENCE [LARGE SCALE GENOMIC DNA]</scope>
    <source>
        <strain evidence="2 3">BA1</strain>
    </source>
</reference>
<comment type="caution">
    <text evidence="2">The sequence shown here is derived from an EMBL/GenBank/DDBJ whole genome shotgun (WGS) entry which is preliminary data.</text>
</comment>
<organism evidence="2 3">
    <name type="scientific">Photorhabdus aegyptia</name>
    <dbReference type="NCBI Taxonomy" id="2805098"/>
    <lineage>
        <taxon>Bacteria</taxon>
        <taxon>Pseudomonadati</taxon>
        <taxon>Pseudomonadota</taxon>
        <taxon>Gammaproteobacteria</taxon>
        <taxon>Enterobacterales</taxon>
        <taxon>Morganellaceae</taxon>
        <taxon>Photorhabdus</taxon>
    </lineage>
</organism>
<dbReference type="Proteomes" id="UP000023464">
    <property type="component" value="Unassembled WGS sequence"/>
</dbReference>
<proteinExistence type="predicted"/>
<evidence type="ECO:0000313" key="2">
    <source>
        <dbReference type="EMBL" id="EYU14092.1"/>
    </source>
</evidence>
<feature type="region of interest" description="Disordered" evidence="1">
    <location>
        <begin position="32"/>
        <end position="53"/>
    </location>
</feature>
<evidence type="ECO:0000256" key="1">
    <source>
        <dbReference type="SAM" id="MobiDB-lite"/>
    </source>
</evidence>